<comment type="caution">
    <text evidence="1">The sequence shown here is derived from an EMBL/GenBank/DDBJ whole genome shotgun (WGS) entry which is preliminary data.</text>
</comment>
<protein>
    <submittedName>
        <fullName evidence="1">Uncharacterized protein</fullName>
    </submittedName>
</protein>
<reference evidence="1" key="1">
    <citation type="submission" date="2020-10" db="EMBL/GenBank/DDBJ databases">
        <authorList>
            <person name="Gilroy R."/>
        </authorList>
    </citation>
    <scope>NUCLEOTIDE SEQUENCE</scope>
    <source>
        <strain evidence="1">B1-16210</strain>
    </source>
</reference>
<evidence type="ECO:0000313" key="1">
    <source>
        <dbReference type="EMBL" id="MBO8407539.1"/>
    </source>
</evidence>
<dbReference type="EMBL" id="JADINE010000045">
    <property type="protein sequence ID" value="MBO8407539.1"/>
    <property type="molecule type" value="Genomic_DNA"/>
</dbReference>
<dbReference type="AlphaFoldDB" id="A0A940ICH3"/>
<evidence type="ECO:0000313" key="2">
    <source>
        <dbReference type="Proteomes" id="UP000721442"/>
    </source>
</evidence>
<dbReference type="Proteomes" id="UP000721442">
    <property type="component" value="Unassembled WGS sequence"/>
</dbReference>
<reference evidence="1" key="2">
    <citation type="journal article" date="2021" name="PeerJ">
        <title>Extensive microbial diversity within the chicken gut microbiome revealed by metagenomics and culture.</title>
        <authorList>
            <person name="Gilroy R."/>
            <person name="Ravi A."/>
            <person name="Getino M."/>
            <person name="Pursley I."/>
            <person name="Horton D.L."/>
            <person name="Alikhan N.F."/>
            <person name="Baker D."/>
            <person name="Gharbi K."/>
            <person name="Hall N."/>
            <person name="Watson M."/>
            <person name="Adriaenssens E.M."/>
            <person name="Foster-Nyarko E."/>
            <person name="Jarju S."/>
            <person name="Secka A."/>
            <person name="Antonio M."/>
            <person name="Oren A."/>
            <person name="Chaudhuri R.R."/>
            <person name="La Ragione R."/>
            <person name="Hildebrand F."/>
            <person name="Pallen M.J."/>
        </authorList>
    </citation>
    <scope>NUCLEOTIDE SEQUENCE</scope>
    <source>
        <strain evidence="1">B1-16210</strain>
    </source>
</reference>
<accession>A0A940ICH3</accession>
<gene>
    <name evidence="1" type="ORF">IAC77_03730</name>
</gene>
<proteinExistence type="predicted"/>
<name>A0A940ICH3_9PROT</name>
<organism evidence="1 2">
    <name type="scientific">Candidatus Enterousia excrementavium</name>
    <dbReference type="NCBI Taxonomy" id="2840789"/>
    <lineage>
        <taxon>Bacteria</taxon>
        <taxon>Pseudomonadati</taxon>
        <taxon>Pseudomonadota</taxon>
        <taxon>Alphaproteobacteria</taxon>
        <taxon>Candidatus Enterousia</taxon>
    </lineage>
</organism>
<sequence length="571" mass="64103">MTEFIKTQNSFSDGEVAPEFYSRDNLNGLSCLENMDIVFGGGLRRRKGLVSVEMLNTAGRLIPFSVSETENYIMALTDGHMFIYKDDTFVLDMPIEWDFADLPKIQYAQRANTMIFVHPDYQPYTLVKTASGFKLSKFQFERNDAEMTSNMPFMKFDDAKDITITLSANNLGNNYATFTTNEPFWASDSVGTRLLLLDNQWLITHYISPTVVYAYVNSQYILPSSPVSDWYESAFNNHRGWPCSIAFHQDRLVFGGSRSWPSGIWMSHVGHHNNFNAGTGLDDEAIFVTLVSQERQQICTIVSSDNLQILTNVGEWAISNKPLTPSSLEIKQHTSVGSIPTRYLPPQKIEGATVFVSATQKDIRELALDALAENYNARDLCTQAKHLMQNPVDMSYNPDTRQLFVVMENGDMAVLNQNSALGISGWARYKTVGEFRSVATLNGVTYVIVTRGGYSYLEKFSDTALNDAAQYNFSYTAAALPLRASGHNVQKLRTRKITARLLYSKTLYINGMRVSFPDSIYDSESQGYSGDVSVNLLGCQIDCINPPWTISSNEQLPTTVLSVEMRGNYII</sequence>